<name>A0ABS4TAT2_9PSEU</name>
<accession>A0ABS4TAT2</accession>
<comment type="caution">
    <text evidence="2">The sequence shown here is derived from an EMBL/GenBank/DDBJ whole genome shotgun (WGS) entry which is preliminary data.</text>
</comment>
<feature type="transmembrane region" description="Helical" evidence="1">
    <location>
        <begin position="12"/>
        <end position="33"/>
    </location>
</feature>
<dbReference type="RefSeq" id="WP_209635514.1">
    <property type="nucleotide sequence ID" value="NZ_JAGINW010000001.1"/>
</dbReference>
<protein>
    <submittedName>
        <fullName evidence="2">Uncharacterized protein</fullName>
    </submittedName>
</protein>
<reference evidence="2 3" key="1">
    <citation type="submission" date="2021-03" db="EMBL/GenBank/DDBJ databases">
        <title>Sequencing the genomes of 1000 actinobacteria strains.</title>
        <authorList>
            <person name="Klenk H.-P."/>
        </authorList>
    </citation>
    <scope>NUCLEOTIDE SEQUENCE [LARGE SCALE GENOMIC DNA]</scope>
    <source>
        <strain evidence="2 3">DSM 46670</strain>
    </source>
</reference>
<evidence type="ECO:0000313" key="2">
    <source>
        <dbReference type="EMBL" id="MBP2320951.1"/>
    </source>
</evidence>
<keyword evidence="1" id="KW-0472">Membrane</keyword>
<evidence type="ECO:0000313" key="3">
    <source>
        <dbReference type="Proteomes" id="UP001519332"/>
    </source>
</evidence>
<keyword evidence="1" id="KW-1133">Transmembrane helix</keyword>
<keyword evidence="3" id="KW-1185">Reference proteome</keyword>
<organism evidence="2 3">
    <name type="scientific">Kibdelosporangium banguiense</name>
    <dbReference type="NCBI Taxonomy" id="1365924"/>
    <lineage>
        <taxon>Bacteria</taxon>
        <taxon>Bacillati</taxon>
        <taxon>Actinomycetota</taxon>
        <taxon>Actinomycetes</taxon>
        <taxon>Pseudonocardiales</taxon>
        <taxon>Pseudonocardiaceae</taxon>
        <taxon>Kibdelosporangium</taxon>
    </lineage>
</organism>
<dbReference type="EMBL" id="JAGINW010000001">
    <property type="protein sequence ID" value="MBP2320951.1"/>
    <property type="molecule type" value="Genomic_DNA"/>
</dbReference>
<evidence type="ECO:0000256" key="1">
    <source>
        <dbReference type="SAM" id="Phobius"/>
    </source>
</evidence>
<sequence>MGVDSELWWSVWWPWVVVLVVGVAALIAGGWTFMVARRARHRFAPVRTVRGSPFYLDQPEVEGICRANTLVGLVAKEVTRTVGVTKDGKLALPGASLDVGKATSSQIVETYIEKKEAIDVVGVLLNALDDGAELLHANLGNRTMERGAALERAMAKTGEASGRLHKLKSYVLVEGEFQYAEDGDGSVIFKAPIGNPADPGDKSRMRVECEEAWLVKKDRATSKVPFDAVCFGRMLPFWEEPELTIRPIVIFH</sequence>
<gene>
    <name evidence="2" type="ORF">JOF56_001336</name>
</gene>
<keyword evidence="1" id="KW-0812">Transmembrane</keyword>
<dbReference type="Proteomes" id="UP001519332">
    <property type="component" value="Unassembled WGS sequence"/>
</dbReference>
<proteinExistence type="predicted"/>